<dbReference type="RefSeq" id="WP_153421077.1">
    <property type="nucleotide sequence ID" value="NZ_WFLM01000004.1"/>
</dbReference>
<evidence type="ECO:0000313" key="4">
    <source>
        <dbReference type="Proteomes" id="UP000437748"/>
    </source>
</evidence>
<dbReference type="Proteomes" id="UP000437748">
    <property type="component" value="Unassembled WGS sequence"/>
</dbReference>
<sequence>MKSVRSKVLIAVTLGSALVLASCNKGDSKSETPSSNQATSDEINELYKKIQELIANNNNSEEVVQDDKFKPIKDKVIPVNFAYFLGADDTKSEAIVTKCGIKDTENMKISGQCEDLTSIENKASITDKFKPRDILINENKAFILGAYEHKSGVGTITNNTAGIVTQCDIDNSGDLGNCQYTKLNNSNFDMLKYKNSKIFQNNLLILAKNKVGDRDIIRSCSIDKTNGLKVNPLDSSISGCKDYTIPESDLFPYIKKPSVSFDINKLGTIYVSQGADKRNFLKCSIPQFGSDLNCSSPVSGSLNTGIDASPYSIAILNNRIVQMHSGYVASYDIEKETYKNAVKIDDAVYFENKYFMDSVNINSIVFNNRLFMFGSDTSGVDAKNYKMAGTSCSFIDLTNTGINGTNKDTIEANIAGYCSYIFSPVSTLTSDGSNVSIMSKKAFKSVAFK</sequence>
<comment type="caution">
    <text evidence="3">The sequence shown here is derived from an EMBL/GenBank/DDBJ whole genome shotgun (WGS) entry which is preliminary data.</text>
</comment>
<gene>
    <name evidence="3" type="ORF">GCL60_12570</name>
</gene>
<dbReference type="EMBL" id="WFLM01000004">
    <property type="protein sequence ID" value="KAB8037999.1"/>
    <property type="molecule type" value="Genomic_DNA"/>
</dbReference>
<evidence type="ECO:0000256" key="1">
    <source>
        <dbReference type="SAM" id="Coils"/>
    </source>
</evidence>
<keyword evidence="4" id="KW-1185">Reference proteome</keyword>
<proteinExistence type="predicted"/>
<reference evidence="3 4" key="1">
    <citation type="submission" date="2019-10" db="EMBL/GenBank/DDBJ databases">
        <title>New species of Slilvanegrellaceae.</title>
        <authorList>
            <person name="Pitt A."/>
            <person name="Hahn M.W."/>
        </authorList>
    </citation>
    <scope>NUCLEOTIDE SEQUENCE [LARGE SCALE GENOMIC DNA]</scope>
    <source>
        <strain evidence="3 4">SP-Ram-0.45-NSY-1</strain>
    </source>
</reference>
<keyword evidence="2" id="KW-0732">Signal</keyword>
<feature type="chain" id="PRO_5027112070" evidence="2">
    <location>
        <begin position="22"/>
        <end position="449"/>
    </location>
</feature>
<accession>A0A6N6VQY8</accession>
<dbReference type="AlphaFoldDB" id="A0A6N6VQY8"/>
<dbReference type="PROSITE" id="PS51257">
    <property type="entry name" value="PROKAR_LIPOPROTEIN"/>
    <property type="match status" value="1"/>
</dbReference>
<keyword evidence="1" id="KW-0175">Coiled coil</keyword>
<evidence type="ECO:0000313" key="3">
    <source>
        <dbReference type="EMBL" id="KAB8037999.1"/>
    </source>
</evidence>
<feature type="coiled-coil region" evidence="1">
    <location>
        <begin position="36"/>
        <end position="63"/>
    </location>
</feature>
<protein>
    <submittedName>
        <fullName evidence="3">Uncharacterized protein</fullName>
    </submittedName>
</protein>
<organism evidence="3 4">
    <name type="scientific">Silvanigrella paludirubra</name>
    <dbReference type="NCBI Taxonomy" id="2499159"/>
    <lineage>
        <taxon>Bacteria</taxon>
        <taxon>Pseudomonadati</taxon>
        <taxon>Bdellovibrionota</taxon>
        <taxon>Oligoflexia</taxon>
        <taxon>Silvanigrellales</taxon>
        <taxon>Silvanigrellaceae</taxon>
        <taxon>Silvanigrella</taxon>
    </lineage>
</organism>
<evidence type="ECO:0000256" key="2">
    <source>
        <dbReference type="SAM" id="SignalP"/>
    </source>
</evidence>
<feature type="signal peptide" evidence="2">
    <location>
        <begin position="1"/>
        <end position="21"/>
    </location>
</feature>
<name>A0A6N6VQY8_9BACT</name>